<organism evidence="1 2">
    <name type="scientific">Choristoneura fumiferana</name>
    <name type="common">Spruce budworm moth</name>
    <name type="synonym">Archips fumiferana</name>
    <dbReference type="NCBI Taxonomy" id="7141"/>
    <lineage>
        <taxon>Eukaryota</taxon>
        <taxon>Metazoa</taxon>
        <taxon>Ecdysozoa</taxon>
        <taxon>Arthropoda</taxon>
        <taxon>Hexapoda</taxon>
        <taxon>Insecta</taxon>
        <taxon>Pterygota</taxon>
        <taxon>Neoptera</taxon>
        <taxon>Endopterygota</taxon>
        <taxon>Lepidoptera</taxon>
        <taxon>Glossata</taxon>
        <taxon>Ditrysia</taxon>
        <taxon>Tortricoidea</taxon>
        <taxon>Tortricidae</taxon>
        <taxon>Tortricinae</taxon>
        <taxon>Choristoneura</taxon>
    </lineage>
</organism>
<keyword evidence="2" id="KW-1185">Reference proteome</keyword>
<sequence length="115" mass="12615">MPKHAARILEHTQFGVDELLGFASKMLNNGGDVHGCALRIACWTAQSGQEDALKTWGKMMSNQLVSAFVNATAVEEAITYGRQGRDCTVYSPCPLKTDHYSNLMKNLAVLTKANR</sequence>
<comment type="caution">
    <text evidence="1">The sequence shown here is derived from an EMBL/GenBank/DDBJ whole genome shotgun (WGS) entry which is preliminary data.</text>
</comment>
<gene>
    <name evidence="1" type="ORF">MSG28_006767</name>
</gene>
<accession>A0ACC0JLB6</accession>
<reference evidence="1 2" key="1">
    <citation type="journal article" date="2022" name="Genome Biol. Evol.">
        <title>The Spruce Budworm Genome: Reconstructing the Evolutionary History of Antifreeze Proteins.</title>
        <authorList>
            <person name="Beliveau C."/>
            <person name="Gagne P."/>
            <person name="Picq S."/>
            <person name="Vernygora O."/>
            <person name="Keeling C.I."/>
            <person name="Pinkney K."/>
            <person name="Doucet D."/>
            <person name="Wen F."/>
            <person name="Johnston J.S."/>
            <person name="Maaroufi H."/>
            <person name="Boyle B."/>
            <person name="Laroche J."/>
            <person name="Dewar K."/>
            <person name="Juretic N."/>
            <person name="Blackburn G."/>
            <person name="Nisole A."/>
            <person name="Brunet B."/>
            <person name="Brandao M."/>
            <person name="Lumley L."/>
            <person name="Duan J."/>
            <person name="Quan G."/>
            <person name="Lucarotti C.J."/>
            <person name="Roe A.D."/>
            <person name="Sperling F.A.H."/>
            <person name="Levesque R.C."/>
            <person name="Cusson M."/>
        </authorList>
    </citation>
    <scope>NUCLEOTIDE SEQUENCE [LARGE SCALE GENOMIC DNA]</scope>
    <source>
        <strain evidence="1">Glfc:IPQL:Cfum</strain>
    </source>
</reference>
<evidence type="ECO:0000313" key="2">
    <source>
        <dbReference type="Proteomes" id="UP001064048"/>
    </source>
</evidence>
<evidence type="ECO:0000313" key="1">
    <source>
        <dbReference type="EMBL" id="KAI8424839.1"/>
    </source>
</evidence>
<dbReference type="EMBL" id="CM046111">
    <property type="protein sequence ID" value="KAI8424839.1"/>
    <property type="molecule type" value="Genomic_DNA"/>
</dbReference>
<proteinExistence type="predicted"/>
<name>A0ACC0JLB6_CHOFU</name>
<protein>
    <submittedName>
        <fullName evidence="1">Uncharacterized protein</fullName>
    </submittedName>
</protein>
<dbReference type="Proteomes" id="UP001064048">
    <property type="component" value="Chromosome 11"/>
</dbReference>